<evidence type="ECO:0000313" key="3">
    <source>
        <dbReference type="Proteomes" id="UP000287188"/>
    </source>
</evidence>
<dbReference type="SUPFAM" id="SSF82171">
    <property type="entry name" value="DPP6 N-terminal domain-like"/>
    <property type="match status" value="1"/>
</dbReference>
<dbReference type="Gene3D" id="2.120.10.30">
    <property type="entry name" value="TolB, C-terminal domain"/>
    <property type="match status" value="1"/>
</dbReference>
<organism evidence="2 3">
    <name type="scientific">Dictyobacter kobayashii</name>
    <dbReference type="NCBI Taxonomy" id="2014872"/>
    <lineage>
        <taxon>Bacteria</taxon>
        <taxon>Bacillati</taxon>
        <taxon>Chloroflexota</taxon>
        <taxon>Ktedonobacteria</taxon>
        <taxon>Ktedonobacterales</taxon>
        <taxon>Dictyobacteraceae</taxon>
        <taxon>Dictyobacter</taxon>
    </lineage>
</organism>
<dbReference type="EMBL" id="BIFS01000002">
    <property type="protein sequence ID" value="GCE23656.1"/>
    <property type="molecule type" value="Genomic_DNA"/>
</dbReference>
<dbReference type="AlphaFoldDB" id="A0A402AX28"/>
<accession>A0A402AX28</accession>
<keyword evidence="3" id="KW-1185">Reference proteome</keyword>
<protein>
    <recommendedName>
        <fullName evidence="4">Dipeptidylpeptidase IV N-terminal domain-containing protein</fullName>
    </recommendedName>
</protein>
<proteinExistence type="predicted"/>
<evidence type="ECO:0000256" key="1">
    <source>
        <dbReference type="SAM" id="MobiDB-lite"/>
    </source>
</evidence>
<dbReference type="OrthoDB" id="108903at2"/>
<dbReference type="InterPro" id="IPR011659">
    <property type="entry name" value="WD40"/>
</dbReference>
<dbReference type="Pfam" id="PF07676">
    <property type="entry name" value="PD40"/>
    <property type="match status" value="1"/>
</dbReference>
<dbReference type="Proteomes" id="UP000287188">
    <property type="component" value="Unassembled WGS sequence"/>
</dbReference>
<comment type="caution">
    <text evidence="2">The sequence shown here is derived from an EMBL/GenBank/DDBJ whole genome shotgun (WGS) entry which is preliminary data.</text>
</comment>
<feature type="region of interest" description="Disordered" evidence="1">
    <location>
        <begin position="69"/>
        <end position="90"/>
    </location>
</feature>
<sequence length="171" mass="19057">MNISHNNNQSTPKISVQRQDITPETVFSVRAASNAVISPDGTKIAFLVGEWLPEQDKYRNRLWMVDTTGGVPQPMTKGSRKDSAPAWSPDSRTLAFASKVDSEKGNHPQLYLKDVQTGEERQVCALPMELAMFPGLQMANTSPFVQSKVIRHHKIRRSNTTVRDAIHACGR</sequence>
<name>A0A402AX28_9CHLR</name>
<evidence type="ECO:0008006" key="4">
    <source>
        <dbReference type="Google" id="ProtNLM"/>
    </source>
</evidence>
<reference evidence="3" key="1">
    <citation type="submission" date="2018-12" db="EMBL/GenBank/DDBJ databases">
        <title>Tengunoibacter tsumagoiensis gen. nov., sp. nov., Dictyobacter kobayashii sp. nov., D. alpinus sp. nov., and D. joshuensis sp. nov. and description of Dictyobacteraceae fam. nov. within the order Ktedonobacterales isolated from Tengu-no-mugimeshi.</title>
        <authorList>
            <person name="Wang C.M."/>
            <person name="Zheng Y."/>
            <person name="Sakai Y."/>
            <person name="Toyoda A."/>
            <person name="Minakuchi Y."/>
            <person name="Abe K."/>
            <person name="Yokota A."/>
            <person name="Yabe S."/>
        </authorList>
    </citation>
    <scope>NUCLEOTIDE SEQUENCE [LARGE SCALE GENOMIC DNA]</scope>
    <source>
        <strain evidence="3">Uno11</strain>
    </source>
</reference>
<dbReference type="RefSeq" id="WP_126557047.1">
    <property type="nucleotide sequence ID" value="NZ_BIFS01000002.1"/>
</dbReference>
<dbReference type="InterPro" id="IPR011042">
    <property type="entry name" value="6-blade_b-propeller_TolB-like"/>
</dbReference>
<evidence type="ECO:0000313" key="2">
    <source>
        <dbReference type="EMBL" id="GCE23656.1"/>
    </source>
</evidence>
<gene>
    <name evidence="2" type="ORF">KDK_74560</name>
</gene>